<sequence length="1192" mass="131794">MSNSEVLTPILLRSSTPAPSEKGSSLHQPVPRPPSDHRAPVLLYLEGIQRSGGASPVRDSMMTESMQTDLDPNDPRFNRLTQATSQHRSSGLSKQAYNANDGDLHDLGNSEFSYDIIDNAEVASNVQDGLRSEFTRSERGVSVHDDGCEELEPEDEPGPKYVSGSSFGNLGPPRESIFGPPPQQTQQVQPTWIPRGTTPSRAANVPLPPDSEMMSPRSRHKAPWGQAMLRPTNEASAMTPRTAEIDIEVEPPTDPSRQSTNHHSRAPSRHSRRSSGGRQDVISPPPQASSQQLPGITVSINPDGSTTISIPRASPAEKTPTEKAPTEKALSEVPDELRSPRARSQRPVGSVAGSYRRPSGGEADPLFSPGAQSRALRSPKPMSKAPSKAASRAPSQMSPMDSYKPLNGYQSFAMPPESSYGEQGPDSHRAQSTRAPSQRPAASQREPSELGTVPNEFTSDVGYSRSLRDGRVPGAFEYNHGRHPNDHVNGYVSNPLRPGSVQHGPVPGLPLPPHMQQSRPSADSMDSRNTRPKMQTLSPVPSAPNTLRTEGEDPLATPTQTQTRPLSPEEDLNDYETEIVQGILSARTPRTSIAPSLLAEEIKRSNYHDEALCILLHAADDPTQHEIVRKALRKAVAARIRKLGYKSDKESIRQYRKKFHDHDPSWHSNHIPSYNPDDPPAWAKEMMEQLQSMENRVAALGPQLAQLKKSDGSRTRTHSHTYHTRGAPTTETADEWERTPRTQTIPIGTQMTGADSAYRPPQSEYTAPEGESVGPATTRSSALRPTATEQDEFEDEETQGPTGPGRAHTNRTPTQDGDYVSSYATKRGDLLSSTGRGESPGQQVLEEGIYRLRAKGQARSGVMTHQSWELREDSVDDHPETQAGETEIPDIDEEPPRAESPPLPPLPTQSHTAATPAANGGRVTSANNERQWEYHEAPPTPPWQRIHQRLLNWAIVWPMSELDNALASTKRGNQVDEVALSIWCTQMYKRYVRQQLTEVPPGRVDRLFVPPNMADAINNAVFHGRHGDACGMLRDLWTPFGLEGMPRIILVLCKHRSDPNHWVAHKFSLPDGTLTTYDTYPEKSLPDGRPLGWWFSIRIAWPSAMYPSPDNLMQKMVRLHRPMQLSIDNSVAAAGIWRNLLMGSRAERPVDLERLRDLISTEVKNLRQRKEQGKLSVAAQIRQNWNWDDMAT</sequence>
<feature type="compositionally biased region" description="Acidic residues" evidence="1">
    <location>
        <begin position="147"/>
        <end position="156"/>
    </location>
</feature>
<feature type="compositionally biased region" description="Polar residues" evidence="1">
    <location>
        <begin position="532"/>
        <end position="548"/>
    </location>
</feature>
<feature type="compositionally biased region" description="Basic and acidic residues" evidence="1">
    <location>
        <begin position="319"/>
        <end position="339"/>
    </location>
</feature>
<feature type="compositionally biased region" description="Basic residues" evidence="1">
    <location>
        <begin position="260"/>
        <end position="275"/>
    </location>
</feature>
<feature type="compositionally biased region" description="Pro residues" evidence="1">
    <location>
        <begin position="898"/>
        <end position="907"/>
    </location>
</feature>
<feature type="region of interest" description="Disordered" evidence="1">
    <location>
        <begin position="136"/>
        <end position="570"/>
    </location>
</feature>
<evidence type="ECO:0000313" key="3">
    <source>
        <dbReference type="Proteomes" id="UP000757232"/>
    </source>
</evidence>
<accession>A0A9Q5HVW8</accession>
<feature type="compositionally biased region" description="Basic and acidic residues" evidence="1">
    <location>
        <begin position="136"/>
        <end position="146"/>
    </location>
</feature>
<feature type="compositionally biased region" description="Polar residues" evidence="1">
    <location>
        <begin position="298"/>
        <end position="309"/>
    </location>
</feature>
<name>A0A9Q5HVW8_SANBA</name>
<gene>
    <name evidence="2" type="ORF">A7U60_g6074</name>
</gene>
<feature type="compositionally biased region" description="Acidic residues" evidence="1">
    <location>
        <begin position="789"/>
        <end position="798"/>
    </location>
</feature>
<feature type="region of interest" description="Disordered" evidence="1">
    <location>
        <begin position="1"/>
        <end position="103"/>
    </location>
</feature>
<feature type="compositionally biased region" description="Polar residues" evidence="1">
    <location>
        <begin position="741"/>
        <end position="753"/>
    </location>
</feature>
<comment type="caution">
    <text evidence="2">The sequence shown here is derived from an EMBL/GenBank/DDBJ whole genome shotgun (WGS) entry which is preliminary data.</text>
</comment>
<organism evidence="2 3">
    <name type="scientific">Sanghuangporus baumii</name>
    <name type="common">Phellinus baumii</name>
    <dbReference type="NCBI Taxonomy" id="108892"/>
    <lineage>
        <taxon>Eukaryota</taxon>
        <taxon>Fungi</taxon>
        <taxon>Dikarya</taxon>
        <taxon>Basidiomycota</taxon>
        <taxon>Agaricomycotina</taxon>
        <taxon>Agaricomycetes</taxon>
        <taxon>Hymenochaetales</taxon>
        <taxon>Hymenochaetaceae</taxon>
        <taxon>Sanghuangporus</taxon>
    </lineage>
</organism>
<evidence type="ECO:0000313" key="2">
    <source>
        <dbReference type="EMBL" id="OCB86901.1"/>
    </source>
</evidence>
<dbReference type="OrthoDB" id="2562444at2759"/>
<proteinExistence type="predicted"/>
<feature type="compositionally biased region" description="Polar residues" evidence="1">
    <location>
        <begin position="79"/>
        <end position="98"/>
    </location>
</feature>
<evidence type="ECO:0000256" key="1">
    <source>
        <dbReference type="SAM" id="MobiDB-lite"/>
    </source>
</evidence>
<protein>
    <submittedName>
        <fullName evidence="2">Uncharacterized protein</fullName>
    </submittedName>
</protein>
<feature type="region of interest" description="Disordered" evidence="1">
    <location>
        <begin position="706"/>
        <end position="844"/>
    </location>
</feature>
<reference evidence="2" key="1">
    <citation type="submission" date="2016-06" db="EMBL/GenBank/DDBJ databases">
        <title>Draft Genome sequence of the fungus Inonotus baumii.</title>
        <authorList>
            <person name="Zhu H."/>
            <person name="Lin W."/>
        </authorList>
    </citation>
    <scope>NUCLEOTIDE SEQUENCE</scope>
    <source>
        <strain evidence="2">821</strain>
    </source>
</reference>
<feature type="compositionally biased region" description="Low complexity" evidence="1">
    <location>
        <begin position="378"/>
        <end position="395"/>
    </location>
</feature>
<dbReference type="Proteomes" id="UP000757232">
    <property type="component" value="Unassembled WGS sequence"/>
</dbReference>
<feature type="compositionally biased region" description="Polar residues" evidence="1">
    <location>
        <begin position="831"/>
        <end position="842"/>
    </location>
</feature>
<feature type="compositionally biased region" description="Basic and acidic residues" evidence="1">
    <location>
        <begin position="868"/>
        <end position="880"/>
    </location>
</feature>
<dbReference type="EMBL" id="LNZH02000198">
    <property type="protein sequence ID" value="OCB86901.1"/>
    <property type="molecule type" value="Genomic_DNA"/>
</dbReference>
<dbReference type="AlphaFoldDB" id="A0A9Q5HVW8"/>
<feature type="compositionally biased region" description="Polar residues" evidence="1">
    <location>
        <begin position="13"/>
        <end position="27"/>
    </location>
</feature>
<keyword evidence="3" id="KW-1185">Reference proteome</keyword>
<feature type="region of interest" description="Disordered" evidence="1">
    <location>
        <begin position="856"/>
        <end position="941"/>
    </location>
</feature>